<sequence>MMFLSLIFLFIVSRCAAAIENGTGGLVEPAEQRNFVNLNVTYEILEKPKISFSVPTEFVADETATFNITFQNNEDSNVTVVGFSGSVIDAVVGYEIANVSAQELGPFNVAVNETLNFQAPIQLTLPEGSFFLAPILFIVKADEVMKVGIPPLSIFISPPPLSFLNPSFLSVQILLGLIVVGTTYLVVNSKRQGGRNTKKRSTKTRPVDEDWLPSIHRK</sequence>
<dbReference type="OrthoDB" id="1926781at2759"/>
<evidence type="ECO:0000256" key="2">
    <source>
        <dbReference type="ARBA" id="ARBA00022692"/>
    </source>
</evidence>
<evidence type="ECO:0000313" key="13">
    <source>
        <dbReference type="EMBL" id="QLQ81605.1"/>
    </source>
</evidence>
<dbReference type="EMBL" id="CP059272">
    <property type="protein sequence ID" value="QLQ81605.1"/>
    <property type="molecule type" value="Genomic_DNA"/>
</dbReference>
<evidence type="ECO:0000256" key="12">
    <source>
        <dbReference type="SAM" id="SignalP"/>
    </source>
</evidence>
<dbReference type="Proteomes" id="UP000510647">
    <property type="component" value="Chromosome 6"/>
</dbReference>
<evidence type="ECO:0000256" key="8">
    <source>
        <dbReference type="ARBA" id="ARBA00038311"/>
    </source>
</evidence>
<gene>
    <name evidence="13" type="ORF">HG537_0F03660</name>
</gene>
<comment type="similarity">
    <text evidence="8">Belongs to the IRC22 family.</text>
</comment>
<evidence type="ECO:0000256" key="7">
    <source>
        <dbReference type="ARBA" id="ARBA00037565"/>
    </source>
</evidence>
<keyword evidence="3 12" id="KW-0732">Signal</keyword>
<protein>
    <recommendedName>
        <fullName evidence="9">Increased recombination centers protein 22</fullName>
    </recommendedName>
</protein>
<keyword evidence="2 11" id="KW-0812">Transmembrane</keyword>
<dbReference type="Pfam" id="PF03896">
    <property type="entry name" value="TRAP_alpha"/>
    <property type="match status" value="1"/>
</dbReference>
<evidence type="ECO:0000256" key="11">
    <source>
        <dbReference type="SAM" id="Phobius"/>
    </source>
</evidence>
<accession>A0A7H9HYG7</accession>
<evidence type="ECO:0000256" key="9">
    <source>
        <dbReference type="ARBA" id="ARBA00040085"/>
    </source>
</evidence>
<feature type="compositionally biased region" description="Basic residues" evidence="10">
    <location>
        <begin position="192"/>
        <end position="203"/>
    </location>
</feature>
<keyword evidence="4" id="KW-0256">Endoplasmic reticulum</keyword>
<comment type="function">
    <text evidence="7">Is probably involved in a pathway contributing to genomic integrity.</text>
</comment>
<keyword evidence="6 11" id="KW-0472">Membrane</keyword>
<evidence type="ECO:0000256" key="5">
    <source>
        <dbReference type="ARBA" id="ARBA00022989"/>
    </source>
</evidence>
<reference evidence="13 14" key="1">
    <citation type="submission" date="2020-06" db="EMBL/GenBank/DDBJ databases">
        <title>The yeast mating-type switching endonuclease HO is a domesticated member of an unorthodox homing genetic element family.</title>
        <authorList>
            <person name="Coughlan A.Y."/>
            <person name="Lombardi L."/>
            <person name="Braun-Galleani S."/>
            <person name="Martos A.R."/>
            <person name="Galeote V."/>
            <person name="Bigey F."/>
            <person name="Dequin S."/>
            <person name="Byrne K.P."/>
            <person name="Wolfe K.H."/>
        </authorList>
    </citation>
    <scope>NUCLEOTIDE SEQUENCE [LARGE SCALE GENOMIC DNA]</scope>
    <source>
        <strain evidence="13 14">CBS2947</strain>
    </source>
</reference>
<evidence type="ECO:0000256" key="3">
    <source>
        <dbReference type="ARBA" id="ARBA00022729"/>
    </source>
</evidence>
<evidence type="ECO:0000256" key="6">
    <source>
        <dbReference type="ARBA" id="ARBA00023136"/>
    </source>
</evidence>
<name>A0A7H9HYG7_9SACH</name>
<feature type="transmembrane region" description="Helical" evidence="11">
    <location>
        <begin position="168"/>
        <end position="187"/>
    </location>
</feature>
<organism evidence="13 14">
    <name type="scientific">Torulaspora globosa</name>
    <dbReference type="NCBI Taxonomy" id="48254"/>
    <lineage>
        <taxon>Eukaryota</taxon>
        <taxon>Fungi</taxon>
        <taxon>Dikarya</taxon>
        <taxon>Ascomycota</taxon>
        <taxon>Saccharomycotina</taxon>
        <taxon>Saccharomycetes</taxon>
        <taxon>Saccharomycetales</taxon>
        <taxon>Saccharomycetaceae</taxon>
        <taxon>Torulaspora</taxon>
    </lineage>
</organism>
<keyword evidence="14" id="KW-1185">Reference proteome</keyword>
<feature type="signal peptide" evidence="12">
    <location>
        <begin position="1"/>
        <end position="17"/>
    </location>
</feature>
<evidence type="ECO:0000256" key="10">
    <source>
        <dbReference type="SAM" id="MobiDB-lite"/>
    </source>
</evidence>
<keyword evidence="5 11" id="KW-1133">Transmembrane helix</keyword>
<feature type="chain" id="PRO_5028832380" description="Increased recombination centers protein 22" evidence="12">
    <location>
        <begin position="18"/>
        <end position="218"/>
    </location>
</feature>
<dbReference type="GO" id="GO:0005789">
    <property type="term" value="C:endoplasmic reticulum membrane"/>
    <property type="evidence" value="ECO:0007669"/>
    <property type="project" value="UniProtKB-SubCell"/>
</dbReference>
<evidence type="ECO:0000313" key="14">
    <source>
        <dbReference type="Proteomes" id="UP000510647"/>
    </source>
</evidence>
<evidence type="ECO:0000256" key="4">
    <source>
        <dbReference type="ARBA" id="ARBA00022824"/>
    </source>
</evidence>
<feature type="region of interest" description="Disordered" evidence="10">
    <location>
        <begin position="191"/>
        <end position="218"/>
    </location>
</feature>
<evidence type="ECO:0000256" key="1">
    <source>
        <dbReference type="ARBA" id="ARBA00004115"/>
    </source>
</evidence>
<dbReference type="InterPro" id="IPR005595">
    <property type="entry name" value="TRAP_alpha"/>
</dbReference>
<proteinExistence type="inferred from homology"/>
<dbReference type="AlphaFoldDB" id="A0A7H9HYG7"/>
<comment type="subcellular location">
    <subcellularLocation>
        <location evidence="1">Endoplasmic reticulum membrane</location>
        <topology evidence="1">Single-pass type I membrane protein</topology>
    </subcellularLocation>
</comment>